<organism evidence="3 4">
    <name type="scientific">Streptomyces luteosporeus</name>
    <dbReference type="NCBI Taxonomy" id="173856"/>
    <lineage>
        <taxon>Bacteria</taxon>
        <taxon>Bacillati</taxon>
        <taxon>Actinomycetota</taxon>
        <taxon>Actinomycetes</taxon>
        <taxon>Kitasatosporales</taxon>
        <taxon>Streptomycetaceae</taxon>
        <taxon>Streptomyces</taxon>
    </lineage>
</organism>
<keyword evidence="4" id="KW-1185">Reference proteome</keyword>
<protein>
    <recommendedName>
        <fullName evidence="5">DUF4231 domain-containing protein</fullName>
    </recommendedName>
</protein>
<comment type="caution">
    <text evidence="3">The sequence shown here is derived from an EMBL/GenBank/DDBJ whole genome shotgun (WGS) entry which is preliminary data.</text>
</comment>
<proteinExistence type="predicted"/>
<feature type="region of interest" description="Disordered" evidence="1">
    <location>
        <begin position="1"/>
        <end position="25"/>
    </location>
</feature>
<evidence type="ECO:0000256" key="2">
    <source>
        <dbReference type="SAM" id="Phobius"/>
    </source>
</evidence>
<evidence type="ECO:0000313" key="4">
    <source>
        <dbReference type="Proteomes" id="UP001500886"/>
    </source>
</evidence>
<dbReference type="EMBL" id="BAAASL010000008">
    <property type="protein sequence ID" value="GAA2715666.1"/>
    <property type="molecule type" value="Genomic_DNA"/>
</dbReference>
<name>A0ABP6G531_9ACTN</name>
<sequence>MPGTYSVMGSAGEQTQPPVAAGAPARNREKEIGALFEEYRALREEIAQRVAARMQMIGFAGVISAFLAVANPLAFDGPGLYVTAGVLLLAVLWLRGINRGIQRIGGHLRTLEARINALAAEAWGTTEPLLTWETVIHSRRRHVGGVPRWVGRTGGWYTS</sequence>
<evidence type="ECO:0000313" key="3">
    <source>
        <dbReference type="EMBL" id="GAA2715666.1"/>
    </source>
</evidence>
<keyword evidence="2" id="KW-0472">Membrane</keyword>
<feature type="transmembrane region" description="Helical" evidence="2">
    <location>
        <begin position="56"/>
        <end position="74"/>
    </location>
</feature>
<keyword evidence="2" id="KW-0812">Transmembrane</keyword>
<accession>A0ABP6G531</accession>
<gene>
    <name evidence="3" type="ORF">GCM10010315_25300</name>
</gene>
<dbReference type="Proteomes" id="UP001500886">
    <property type="component" value="Unassembled WGS sequence"/>
</dbReference>
<keyword evidence="2" id="KW-1133">Transmembrane helix</keyword>
<reference evidence="4" key="1">
    <citation type="journal article" date="2019" name="Int. J. Syst. Evol. Microbiol.">
        <title>The Global Catalogue of Microorganisms (GCM) 10K type strain sequencing project: providing services to taxonomists for standard genome sequencing and annotation.</title>
        <authorList>
            <consortium name="The Broad Institute Genomics Platform"/>
            <consortium name="The Broad Institute Genome Sequencing Center for Infectious Disease"/>
            <person name="Wu L."/>
            <person name="Ma J."/>
        </authorList>
    </citation>
    <scope>NUCLEOTIDE SEQUENCE [LARGE SCALE GENOMIC DNA]</scope>
    <source>
        <strain evidence="4">JCM 4542</strain>
    </source>
</reference>
<feature type="transmembrane region" description="Helical" evidence="2">
    <location>
        <begin position="80"/>
        <end position="97"/>
    </location>
</feature>
<evidence type="ECO:0000256" key="1">
    <source>
        <dbReference type="SAM" id="MobiDB-lite"/>
    </source>
</evidence>
<evidence type="ECO:0008006" key="5">
    <source>
        <dbReference type="Google" id="ProtNLM"/>
    </source>
</evidence>